<dbReference type="InterPro" id="IPR015943">
    <property type="entry name" value="WD40/YVTN_repeat-like_dom_sf"/>
</dbReference>
<feature type="compositionally biased region" description="Basic and acidic residues" evidence="1">
    <location>
        <begin position="88"/>
        <end position="99"/>
    </location>
</feature>
<dbReference type="Gene3D" id="2.130.10.10">
    <property type="entry name" value="YVTN repeat-like/Quinoprotein amine dehydrogenase"/>
    <property type="match status" value="1"/>
</dbReference>
<dbReference type="AlphaFoldDB" id="A0A6A6S642"/>
<feature type="region of interest" description="Disordered" evidence="1">
    <location>
        <begin position="213"/>
        <end position="269"/>
    </location>
</feature>
<evidence type="ECO:0000313" key="3">
    <source>
        <dbReference type="Proteomes" id="UP000799753"/>
    </source>
</evidence>
<feature type="region of interest" description="Disordered" evidence="1">
    <location>
        <begin position="440"/>
        <end position="490"/>
    </location>
</feature>
<feature type="region of interest" description="Disordered" evidence="1">
    <location>
        <begin position="55"/>
        <end position="114"/>
    </location>
</feature>
<feature type="compositionally biased region" description="Basic residues" evidence="1">
    <location>
        <begin position="249"/>
        <end position="264"/>
    </location>
</feature>
<dbReference type="SUPFAM" id="SSF50978">
    <property type="entry name" value="WD40 repeat-like"/>
    <property type="match status" value="1"/>
</dbReference>
<protein>
    <recommendedName>
        <fullName evidence="4">Nucleoporin NUP37</fullName>
    </recommendedName>
</protein>
<gene>
    <name evidence="2" type="ORF">P280DRAFT_489958</name>
</gene>
<proteinExistence type="predicted"/>
<keyword evidence="3" id="KW-1185">Reference proteome</keyword>
<dbReference type="OrthoDB" id="5323870at2759"/>
<evidence type="ECO:0000313" key="2">
    <source>
        <dbReference type="EMBL" id="KAF2641624.1"/>
    </source>
</evidence>
<accession>A0A6A6S642</accession>
<evidence type="ECO:0008006" key="4">
    <source>
        <dbReference type="Google" id="ProtNLM"/>
    </source>
</evidence>
<evidence type="ECO:0000256" key="1">
    <source>
        <dbReference type="SAM" id="MobiDB-lite"/>
    </source>
</evidence>
<feature type="compositionally biased region" description="Polar residues" evidence="1">
    <location>
        <begin position="70"/>
        <end position="80"/>
    </location>
</feature>
<reference evidence="2" key="1">
    <citation type="journal article" date="2020" name="Stud. Mycol.">
        <title>101 Dothideomycetes genomes: a test case for predicting lifestyles and emergence of pathogens.</title>
        <authorList>
            <person name="Haridas S."/>
            <person name="Albert R."/>
            <person name="Binder M."/>
            <person name="Bloem J."/>
            <person name="Labutti K."/>
            <person name="Salamov A."/>
            <person name="Andreopoulos B."/>
            <person name="Baker S."/>
            <person name="Barry K."/>
            <person name="Bills G."/>
            <person name="Bluhm B."/>
            <person name="Cannon C."/>
            <person name="Castanera R."/>
            <person name="Culley D."/>
            <person name="Daum C."/>
            <person name="Ezra D."/>
            <person name="Gonzalez J."/>
            <person name="Henrissat B."/>
            <person name="Kuo A."/>
            <person name="Liang C."/>
            <person name="Lipzen A."/>
            <person name="Lutzoni F."/>
            <person name="Magnuson J."/>
            <person name="Mondo S."/>
            <person name="Nolan M."/>
            <person name="Ohm R."/>
            <person name="Pangilinan J."/>
            <person name="Park H.-J."/>
            <person name="Ramirez L."/>
            <person name="Alfaro M."/>
            <person name="Sun H."/>
            <person name="Tritt A."/>
            <person name="Yoshinaga Y."/>
            <person name="Zwiers L.-H."/>
            <person name="Turgeon B."/>
            <person name="Goodwin S."/>
            <person name="Spatafora J."/>
            <person name="Crous P."/>
            <person name="Grigoriev I."/>
        </authorList>
    </citation>
    <scope>NUCLEOTIDE SEQUENCE</scope>
    <source>
        <strain evidence="2">CBS 473.64</strain>
    </source>
</reference>
<sequence>MKPFIATKGKTTQLRYELPQRVHATKIYPVKAPNGSTIILYGQDGGVGILWRGGRPLRESASPPKELSKVNGTSKTNAISLDSDDEEPAAKAEPSPKAEFDDEEEELDPDHPYPSIIQHIRLPLNTDVLHIAVPSVASAAELLPAGPTPPIFHKKICFAIACTDYSVRVITLPLAPPPEAAKTRSAQGASLFGEDITTIPVYAGHQDIPRGVSVTWTSRNEPKDKQFSDDEMDVDREEAGEGAAAVSRRSPRKKQARSRSRSRSRSGVGGDASGFDLLVASHTDELGGLLYIWRFNLTETSVKMESPVSPYYSLTLQKPATKVVFNTARYPKTRHSQLLITDKSGTARIFDPFAARTNGAGAKLGAFVASFKTGFEHTKANAPPVLATRKAIIDAAWASDGHHVVALLADGEWGVWDVDRSGPNPPAVPSAFSLRGFLGTVDSDREKGGPPSPKARGGRGSLAPMTPNTRRKKEEALFSSPSSSTPTRGGISVASLAATRDEPVKDSVVIWYGTEVHRIADLAKFWARNVAGSSGTSLPGPGLSQLQDVSVLGESITSIDQFDTTVQNARMAIPRDIVVSGEHRLIIAANSAQQVARDPTALFTRERVEEEELRRTDQALLSRGELDLGGMDRMLGSMEASGSQSLVLGNPRKVLFASSAS</sequence>
<feature type="compositionally biased region" description="Acidic residues" evidence="1">
    <location>
        <begin position="229"/>
        <end position="240"/>
    </location>
</feature>
<dbReference type="InterPro" id="IPR036322">
    <property type="entry name" value="WD40_repeat_dom_sf"/>
</dbReference>
<name>A0A6A6S642_9PLEO</name>
<organism evidence="2 3">
    <name type="scientific">Massarina eburnea CBS 473.64</name>
    <dbReference type="NCBI Taxonomy" id="1395130"/>
    <lineage>
        <taxon>Eukaryota</taxon>
        <taxon>Fungi</taxon>
        <taxon>Dikarya</taxon>
        <taxon>Ascomycota</taxon>
        <taxon>Pezizomycotina</taxon>
        <taxon>Dothideomycetes</taxon>
        <taxon>Pleosporomycetidae</taxon>
        <taxon>Pleosporales</taxon>
        <taxon>Massarineae</taxon>
        <taxon>Massarinaceae</taxon>
        <taxon>Massarina</taxon>
    </lineage>
</organism>
<dbReference type="EMBL" id="MU006783">
    <property type="protein sequence ID" value="KAF2641624.1"/>
    <property type="molecule type" value="Genomic_DNA"/>
</dbReference>
<dbReference type="Proteomes" id="UP000799753">
    <property type="component" value="Unassembled WGS sequence"/>
</dbReference>